<dbReference type="EC" id="6.1.1.20" evidence="15"/>
<dbReference type="SUPFAM" id="SSF50249">
    <property type="entry name" value="Nucleic acid-binding proteins"/>
    <property type="match status" value="1"/>
</dbReference>
<feature type="binding site" evidence="15">
    <location>
        <position position="465"/>
    </location>
    <ligand>
        <name>Mg(2+)</name>
        <dbReference type="ChEBI" id="CHEBI:18420"/>
        <note>shared with alpha subunit</note>
    </ligand>
</feature>
<dbReference type="FunFam" id="3.30.56.10:FF:000002">
    <property type="entry name" value="Phenylalanine--tRNA ligase beta subunit"/>
    <property type="match status" value="1"/>
</dbReference>
<dbReference type="InterPro" id="IPR041616">
    <property type="entry name" value="PheRS_beta_core"/>
</dbReference>
<dbReference type="PANTHER" id="PTHR10947">
    <property type="entry name" value="PHENYLALANYL-TRNA SYNTHETASE BETA CHAIN AND LEUCINE-RICH REPEAT-CONTAINING PROTEIN 47"/>
    <property type="match status" value="1"/>
</dbReference>
<dbReference type="SUPFAM" id="SSF46955">
    <property type="entry name" value="Putative DNA-binding domain"/>
    <property type="match status" value="1"/>
</dbReference>
<dbReference type="Gene3D" id="3.30.930.10">
    <property type="entry name" value="Bira Bifunctional Protein, Domain 2"/>
    <property type="match status" value="1"/>
</dbReference>
<dbReference type="GO" id="GO:0009328">
    <property type="term" value="C:phenylalanine-tRNA ligase complex"/>
    <property type="evidence" value="ECO:0007669"/>
    <property type="project" value="TreeGrafter"/>
</dbReference>
<evidence type="ECO:0000256" key="9">
    <source>
        <dbReference type="ARBA" id="ARBA00022840"/>
    </source>
</evidence>
<evidence type="ECO:0000256" key="4">
    <source>
        <dbReference type="ARBA" id="ARBA00022490"/>
    </source>
</evidence>
<keyword evidence="10 15" id="KW-0460">Magnesium</keyword>
<dbReference type="HAMAP" id="MF_00283">
    <property type="entry name" value="Phe_tRNA_synth_beta1"/>
    <property type="match status" value="1"/>
</dbReference>
<evidence type="ECO:0000256" key="10">
    <source>
        <dbReference type="ARBA" id="ARBA00022842"/>
    </source>
</evidence>
<dbReference type="Pfam" id="PF03147">
    <property type="entry name" value="FDX-ACB"/>
    <property type="match status" value="1"/>
</dbReference>
<feature type="binding site" evidence="15">
    <location>
        <position position="455"/>
    </location>
    <ligand>
        <name>Mg(2+)</name>
        <dbReference type="ChEBI" id="CHEBI:18420"/>
        <note>shared with alpha subunit</note>
    </ligand>
</feature>
<keyword evidence="6 15" id="KW-0436">Ligase</keyword>
<dbReference type="PANTHER" id="PTHR10947:SF0">
    <property type="entry name" value="PHENYLALANINE--TRNA LIGASE BETA SUBUNIT"/>
    <property type="match status" value="1"/>
</dbReference>
<comment type="similarity">
    <text evidence="2 15">Belongs to the phenylalanyl-tRNA synthetase beta subunit family. Type 1 subfamily.</text>
</comment>
<dbReference type="Gene3D" id="3.30.56.10">
    <property type="match status" value="2"/>
</dbReference>
<dbReference type="InterPro" id="IPR045864">
    <property type="entry name" value="aa-tRNA-synth_II/BPL/LPL"/>
</dbReference>
<dbReference type="InterPro" id="IPR045060">
    <property type="entry name" value="Phe-tRNA-ligase_IIc_bsu"/>
</dbReference>
<dbReference type="Pfam" id="PF03483">
    <property type="entry name" value="B3_4"/>
    <property type="match status" value="1"/>
</dbReference>
<comment type="subunit">
    <text evidence="3 15">Tetramer of two alpha and two beta subunits.</text>
</comment>
<evidence type="ECO:0000256" key="6">
    <source>
        <dbReference type="ARBA" id="ARBA00022598"/>
    </source>
</evidence>
<dbReference type="SMART" id="SM00874">
    <property type="entry name" value="B5"/>
    <property type="match status" value="1"/>
</dbReference>
<dbReference type="EMBL" id="LR217703">
    <property type="protein sequence ID" value="VFP79577.1"/>
    <property type="molecule type" value="Genomic_DNA"/>
</dbReference>
<evidence type="ECO:0000313" key="20">
    <source>
        <dbReference type="EMBL" id="VFP79577.1"/>
    </source>
</evidence>
<dbReference type="SMART" id="SM00873">
    <property type="entry name" value="B3_4"/>
    <property type="match status" value="1"/>
</dbReference>
<feature type="domain" description="FDX-ACB" evidence="18">
    <location>
        <begin position="702"/>
        <end position="796"/>
    </location>
</feature>
<sequence length="797" mass="89850">MKFSECWLREWISPNIKSLDLYKSIDMAGLEVNNIESVSLPFYKVVVGEITQCVRHPYSNKFYLTKINIGMDRFLSIICSASNCRKGIKVAVATIGAILPNNNTIQVSLIKGELSEGVLCSFFELGIGIHKDRIIELPQEATLGADLYQYLKLDDNIIEISITANRADCFSIMGIARDISAVMDKPLYKIDIPSVRTNLSDKVLINIKAPKACPRYLWRVVKGVNVHSPLPIVMKEKLRRSGICSVNPILDIINYVLLELGQPIDVFDLQCIEGFVTIRQSHTGDVLFLLDNSEIILDSDTLVIADDKKILTMAGICGGKESSVSLKTKDLFLGAGFFNPCAIIGRSYRYNLHTSSSHRFERGVDPELLYPAMERATGLLLSICGGSAGAICDLTDNTALLSNNIFLSRKNLDRLIGYKIPDDIVNNILQRLGCKIISNIPQDQWEIAVPSWRFDLSIEVDLVEEIMRIYGYNNIPNIPTLASLVITKNSEKNFSIKRAKELLIDKGYQEVLTYSFVNPNIQVLLYPEKESLKILRPISAEMSVMRLSLWSGLLETVLYNQNRQQSRIRLFESGLCFIPDIKAPLGVRQELMLAGVISGNRYNKHWDQSHCEVDFYDLKGDLESLFEMMNQLDKIDFIAITHSALHPGQSAGLYLNKEYIGCIGVIHPMIEYKIGYRSRVIVFELLWDKISNCVLSYSSPISCFPVNCRDISMIVSETVSAREILKECRNLKEIHDIVDVTISDVYRGEKIIKGFKSLTITVTMQNITRTLEEKEISGIIANCVYVLKKKFNISLRV</sequence>
<feature type="binding site" evidence="15">
    <location>
        <position position="464"/>
    </location>
    <ligand>
        <name>Mg(2+)</name>
        <dbReference type="ChEBI" id="CHEBI:18420"/>
        <note>shared with alpha subunit</note>
    </ligand>
</feature>
<gene>
    <name evidence="15 20" type="primary">pheT</name>
    <name evidence="20" type="ORF">ERCICUMA2628_126</name>
</gene>
<keyword evidence="11 16" id="KW-0694">RNA-binding</keyword>
<comment type="cofactor">
    <cofactor evidence="15">
        <name>Mg(2+)</name>
        <dbReference type="ChEBI" id="CHEBI:18420"/>
    </cofactor>
    <text evidence="15">Binds 2 magnesium ions per tetramer.</text>
</comment>
<evidence type="ECO:0000256" key="1">
    <source>
        <dbReference type="ARBA" id="ARBA00004496"/>
    </source>
</evidence>
<dbReference type="GO" id="GO:0000049">
    <property type="term" value="F:tRNA binding"/>
    <property type="evidence" value="ECO:0007669"/>
    <property type="project" value="UniProtKB-UniRule"/>
</dbReference>
<dbReference type="Pfam" id="PF17759">
    <property type="entry name" value="tRNA_synthFbeta"/>
    <property type="match status" value="1"/>
</dbReference>
<dbReference type="InterPro" id="IPR020825">
    <property type="entry name" value="Phe-tRNA_synthase-like_B3/B4"/>
</dbReference>
<evidence type="ECO:0000256" key="15">
    <source>
        <dbReference type="HAMAP-Rule" id="MF_00283"/>
    </source>
</evidence>
<evidence type="ECO:0000259" key="19">
    <source>
        <dbReference type="PROSITE" id="PS51483"/>
    </source>
</evidence>
<dbReference type="GO" id="GO:0006432">
    <property type="term" value="P:phenylalanyl-tRNA aminoacylation"/>
    <property type="evidence" value="ECO:0007669"/>
    <property type="project" value="UniProtKB-UniRule"/>
</dbReference>
<dbReference type="InterPro" id="IPR005146">
    <property type="entry name" value="B3/B4_tRNA-bd"/>
</dbReference>
<feature type="domain" description="B5" evidence="19">
    <location>
        <begin position="400"/>
        <end position="477"/>
    </location>
</feature>
<comment type="catalytic activity">
    <reaction evidence="14 15">
        <text>tRNA(Phe) + L-phenylalanine + ATP = L-phenylalanyl-tRNA(Phe) + AMP + diphosphate + H(+)</text>
        <dbReference type="Rhea" id="RHEA:19413"/>
        <dbReference type="Rhea" id="RHEA-COMP:9668"/>
        <dbReference type="Rhea" id="RHEA-COMP:9699"/>
        <dbReference type="ChEBI" id="CHEBI:15378"/>
        <dbReference type="ChEBI" id="CHEBI:30616"/>
        <dbReference type="ChEBI" id="CHEBI:33019"/>
        <dbReference type="ChEBI" id="CHEBI:58095"/>
        <dbReference type="ChEBI" id="CHEBI:78442"/>
        <dbReference type="ChEBI" id="CHEBI:78531"/>
        <dbReference type="ChEBI" id="CHEBI:456215"/>
        <dbReference type="EC" id="6.1.1.20"/>
    </reaction>
</comment>
<dbReference type="InterPro" id="IPR033714">
    <property type="entry name" value="tRNA_bind_bactPheRS"/>
</dbReference>
<dbReference type="GO" id="GO:0004826">
    <property type="term" value="F:phenylalanine-tRNA ligase activity"/>
    <property type="evidence" value="ECO:0007669"/>
    <property type="project" value="UniProtKB-UniRule"/>
</dbReference>
<keyword evidence="12 15" id="KW-0648">Protein biosynthesis</keyword>
<evidence type="ECO:0000256" key="2">
    <source>
        <dbReference type="ARBA" id="ARBA00008653"/>
    </source>
</evidence>
<dbReference type="GO" id="GO:0000287">
    <property type="term" value="F:magnesium ion binding"/>
    <property type="evidence" value="ECO:0007669"/>
    <property type="project" value="UniProtKB-UniRule"/>
</dbReference>
<accession>A0A451D1U2</accession>
<evidence type="ECO:0000259" key="18">
    <source>
        <dbReference type="PROSITE" id="PS51447"/>
    </source>
</evidence>
<dbReference type="SMART" id="SM00896">
    <property type="entry name" value="FDX-ACB"/>
    <property type="match status" value="1"/>
</dbReference>
<dbReference type="CDD" id="cd02796">
    <property type="entry name" value="tRNA_bind_bactPheRS"/>
    <property type="match status" value="1"/>
</dbReference>
<dbReference type="PROSITE" id="PS51483">
    <property type="entry name" value="B5"/>
    <property type="match status" value="1"/>
</dbReference>
<keyword evidence="7 15" id="KW-0479">Metal-binding</keyword>
<evidence type="ECO:0000259" key="17">
    <source>
        <dbReference type="PROSITE" id="PS50886"/>
    </source>
</evidence>
<dbReference type="InterPro" id="IPR005121">
    <property type="entry name" value="Fdx_antiC-bd"/>
</dbReference>
<dbReference type="InterPro" id="IPR004532">
    <property type="entry name" value="Phe-tRNA-ligase_IIc_bsu_bact"/>
</dbReference>
<name>A0A451D1U2_9GAMM</name>
<dbReference type="InterPro" id="IPR009061">
    <property type="entry name" value="DNA-bd_dom_put_sf"/>
</dbReference>
<evidence type="ECO:0000256" key="12">
    <source>
        <dbReference type="ARBA" id="ARBA00022917"/>
    </source>
</evidence>
<dbReference type="RefSeq" id="WP_157993371.1">
    <property type="nucleotide sequence ID" value="NZ_LR217703.1"/>
</dbReference>
<evidence type="ECO:0000256" key="13">
    <source>
        <dbReference type="ARBA" id="ARBA00023146"/>
    </source>
</evidence>
<dbReference type="InterPro" id="IPR005147">
    <property type="entry name" value="tRNA_synthase_B5-dom"/>
</dbReference>
<organism evidence="20 21">
    <name type="scientific">Candidatus Erwinia haradaeae</name>
    <dbReference type="NCBI Taxonomy" id="1922217"/>
    <lineage>
        <taxon>Bacteria</taxon>
        <taxon>Pseudomonadati</taxon>
        <taxon>Pseudomonadota</taxon>
        <taxon>Gammaproteobacteria</taxon>
        <taxon>Enterobacterales</taxon>
        <taxon>Erwiniaceae</taxon>
        <taxon>Erwinia</taxon>
    </lineage>
</organism>
<dbReference type="Gene3D" id="3.30.70.380">
    <property type="entry name" value="Ferrodoxin-fold anticodon-binding domain"/>
    <property type="match status" value="1"/>
</dbReference>
<keyword evidence="4 15" id="KW-0963">Cytoplasm</keyword>
<keyword evidence="9 15" id="KW-0067">ATP-binding</keyword>
<dbReference type="InterPro" id="IPR002547">
    <property type="entry name" value="tRNA-bd_dom"/>
</dbReference>
<protein>
    <recommendedName>
        <fullName evidence="15">Phenylalanine--tRNA ligase beta subunit</fullName>
        <ecNumber evidence="15">6.1.1.20</ecNumber>
    </recommendedName>
    <alternativeName>
        <fullName evidence="15">Phenylalanyl-tRNA synthetase beta subunit</fullName>
        <shortName evidence="15">PheRS</shortName>
    </alternativeName>
</protein>
<dbReference type="PROSITE" id="PS50886">
    <property type="entry name" value="TRBD"/>
    <property type="match status" value="1"/>
</dbReference>
<evidence type="ECO:0000256" key="3">
    <source>
        <dbReference type="ARBA" id="ARBA00011209"/>
    </source>
</evidence>
<evidence type="ECO:0000256" key="16">
    <source>
        <dbReference type="PROSITE-ProRule" id="PRU00209"/>
    </source>
</evidence>
<keyword evidence="5 16" id="KW-0820">tRNA-binding</keyword>
<reference evidence="20 21" key="1">
    <citation type="submission" date="2019-02" db="EMBL/GenBank/DDBJ databases">
        <authorList>
            <person name="Manzano-Marin A."/>
            <person name="Manzano-Marin A."/>
        </authorList>
    </citation>
    <scope>NUCLEOTIDE SEQUENCE [LARGE SCALE GENOMIC DNA]</scope>
    <source>
        <strain evidence="20 21">ErCicuneomaculata</strain>
    </source>
</reference>
<dbReference type="InterPro" id="IPR012340">
    <property type="entry name" value="NA-bd_OB-fold"/>
</dbReference>
<dbReference type="NCBIfam" id="TIGR00472">
    <property type="entry name" value="pheT_bact"/>
    <property type="match status" value="1"/>
</dbReference>
<dbReference type="Pfam" id="PF03484">
    <property type="entry name" value="B5"/>
    <property type="match status" value="1"/>
</dbReference>
<evidence type="ECO:0000256" key="5">
    <source>
        <dbReference type="ARBA" id="ARBA00022555"/>
    </source>
</evidence>
<feature type="domain" description="TRNA-binding" evidence="17">
    <location>
        <begin position="39"/>
        <end position="148"/>
    </location>
</feature>
<evidence type="ECO:0000256" key="14">
    <source>
        <dbReference type="ARBA" id="ARBA00049255"/>
    </source>
</evidence>
<dbReference type="SUPFAM" id="SSF56037">
    <property type="entry name" value="PheT/TilS domain"/>
    <property type="match status" value="1"/>
</dbReference>
<keyword evidence="13 15" id="KW-0030">Aminoacyl-tRNA synthetase</keyword>
<dbReference type="PROSITE" id="PS51447">
    <property type="entry name" value="FDX_ACB"/>
    <property type="match status" value="1"/>
</dbReference>
<dbReference type="Proteomes" id="UP000294412">
    <property type="component" value="Chromosome"/>
</dbReference>
<dbReference type="InterPro" id="IPR036690">
    <property type="entry name" value="Fdx_antiC-bd_sf"/>
</dbReference>
<comment type="subcellular location">
    <subcellularLocation>
        <location evidence="1 15">Cytoplasm</location>
    </subcellularLocation>
</comment>
<dbReference type="FunFam" id="3.30.930.10:FF:000022">
    <property type="entry name" value="Phenylalanine--tRNA ligase beta subunit"/>
    <property type="match status" value="1"/>
</dbReference>
<keyword evidence="8 15" id="KW-0547">Nucleotide-binding</keyword>
<dbReference type="OrthoDB" id="9805455at2"/>
<dbReference type="Gene3D" id="3.50.40.10">
    <property type="entry name" value="Phenylalanyl-trna Synthetase, Chain B, domain 3"/>
    <property type="match status" value="1"/>
</dbReference>
<dbReference type="GO" id="GO:0005524">
    <property type="term" value="F:ATP binding"/>
    <property type="evidence" value="ECO:0007669"/>
    <property type="project" value="UniProtKB-UniRule"/>
</dbReference>
<dbReference type="CDD" id="cd00769">
    <property type="entry name" value="PheRS_beta_core"/>
    <property type="match status" value="1"/>
</dbReference>
<proteinExistence type="inferred from homology"/>
<evidence type="ECO:0000256" key="11">
    <source>
        <dbReference type="ARBA" id="ARBA00022884"/>
    </source>
</evidence>
<dbReference type="AlphaFoldDB" id="A0A451D1U2"/>
<dbReference type="Pfam" id="PF01588">
    <property type="entry name" value="tRNA_bind"/>
    <property type="match status" value="1"/>
</dbReference>
<evidence type="ECO:0000256" key="7">
    <source>
        <dbReference type="ARBA" id="ARBA00022723"/>
    </source>
</evidence>
<dbReference type="SUPFAM" id="SSF55681">
    <property type="entry name" value="Class II aaRS and biotin synthetases"/>
    <property type="match status" value="1"/>
</dbReference>
<evidence type="ECO:0000313" key="21">
    <source>
        <dbReference type="Proteomes" id="UP000294412"/>
    </source>
</evidence>
<evidence type="ECO:0000256" key="8">
    <source>
        <dbReference type="ARBA" id="ARBA00022741"/>
    </source>
</evidence>
<feature type="binding site" evidence="15">
    <location>
        <position position="461"/>
    </location>
    <ligand>
        <name>Mg(2+)</name>
        <dbReference type="ChEBI" id="CHEBI:18420"/>
        <note>shared with alpha subunit</note>
    </ligand>
</feature>
<dbReference type="Gene3D" id="2.40.50.140">
    <property type="entry name" value="Nucleic acid-binding proteins"/>
    <property type="match status" value="1"/>
</dbReference>
<dbReference type="SUPFAM" id="SSF54991">
    <property type="entry name" value="Anticodon-binding domain of PheRS"/>
    <property type="match status" value="1"/>
</dbReference>